<dbReference type="GO" id="GO:0006465">
    <property type="term" value="P:signal peptide processing"/>
    <property type="evidence" value="ECO:0007669"/>
    <property type="project" value="TreeGrafter"/>
</dbReference>
<comment type="caution">
    <text evidence="10">The sequence shown here is derived from an EMBL/GenBank/DDBJ whole genome shotgun (WGS) entry which is preliminary data.</text>
</comment>
<dbReference type="Gene3D" id="1.20.1540.10">
    <property type="entry name" value="Rhomboid-like"/>
    <property type="match status" value="1"/>
</dbReference>
<dbReference type="GO" id="GO:0004252">
    <property type="term" value="F:serine-type endopeptidase activity"/>
    <property type="evidence" value="ECO:0007669"/>
    <property type="project" value="InterPro"/>
</dbReference>
<evidence type="ECO:0000256" key="3">
    <source>
        <dbReference type="ARBA" id="ARBA00022692"/>
    </source>
</evidence>
<feature type="region of interest" description="Disordered" evidence="7">
    <location>
        <begin position="31"/>
        <end position="83"/>
    </location>
</feature>
<evidence type="ECO:0000256" key="1">
    <source>
        <dbReference type="ARBA" id="ARBA00004141"/>
    </source>
</evidence>
<dbReference type="InterPro" id="IPR050925">
    <property type="entry name" value="Rhomboid_protease_S54"/>
</dbReference>
<keyword evidence="3 8" id="KW-0812">Transmembrane</keyword>
<dbReference type="InterPro" id="IPR022764">
    <property type="entry name" value="Peptidase_S54_rhomboid_dom"/>
</dbReference>
<comment type="subcellular location">
    <subcellularLocation>
        <location evidence="1">Membrane</location>
        <topology evidence="1">Multi-pass membrane protein</topology>
    </subcellularLocation>
</comment>
<feature type="compositionally biased region" description="Polar residues" evidence="7">
    <location>
        <begin position="31"/>
        <end position="48"/>
    </location>
</feature>
<feature type="domain" description="Peptidase S54 rhomboid" evidence="9">
    <location>
        <begin position="204"/>
        <end position="359"/>
    </location>
</feature>
<keyword evidence="5 8" id="KW-1133">Transmembrane helix</keyword>
<feature type="transmembrane region" description="Helical" evidence="8">
    <location>
        <begin position="307"/>
        <end position="329"/>
    </location>
</feature>
<evidence type="ECO:0000256" key="7">
    <source>
        <dbReference type="SAM" id="MobiDB-lite"/>
    </source>
</evidence>
<dbReference type="RefSeq" id="XP_056070870.1">
    <property type="nucleotide sequence ID" value="XM_056216623.1"/>
</dbReference>
<evidence type="ECO:0000259" key="9">
    <source>
        <dbReference type="Pfam" id="PF01694"/>
    </source>
</evidence>
<proteinExistence type="inferred from homology"/>
<evidence type="ECO:0000313" key="10">
    <source>
        <dbReference type="EMBL" id="KAJ4352514.1"/>
    </source>
</evidence>
<dbReference type="EMBL" id="JAPEUX010000005">
    <property type="protein sequence ID" value="KAJ4352514.1"/>
    <property type="molecule type" value="Genomic_DNA"/>
</dbReference>
<reference evidence="10" key="1">
    <citation type="submission" date="2022-10" db="EMBL/GenBank/DDBJ databases">
        <title>Tapping the CABI collections for fungal endophytes: first genome assemblies for Collariella, Neodidymelliopsis, Ascochyta clinopodiicola, Didymella pomorum, Didymosphaeria variabile, Neocosmospora piperis and Neocucurbitaria cava.</title>
        <authorList>
            <person name="Hill R."/>
        </authorList>
    </citation>
    <scope>NUCLEOTIDE SEQUENCE</scope>
    <source>
        <strain evidence="10">IMI 356815</strain>
    </source>
</reference>
<organism evidence="10 11">
    <name type="scientific">Didymosphaeria variabile</name>
    <dbReference type="NCBI Taxonomy" id="1932322"/>
    <lineage>
        <taxon>Eukaryota</taxon>
        <taxon>Fungi</taxon>
        <taxon>Dikarya</taxon>
        <taxon>Ascomycota</taxon>
        <taxon>Pezizomycotina</taxon>
        <taxon>Dothideomycetes</taxon>
        <taxon>Pleosporomycetidae</taxon>
        <taxon>Pleosporales</taxon>
        <taxon>Massarineae</taxon>
        <taxon>Didymosphaeriaceae</taxon>
        <taxon>Didymosphaeria</taxon>
    </lineage>
</organism>
<evidence type="ECO:0000256" key="8">
    <source>
        <dbReference type="SAM" id="Phobius"/>
    </source>
</evidence>
<sequence length="381" mass="42346">MFLHRCRAAIPSPLAAHRSAVRVSRWSHIRQLQTHGSQNQSRQPSKTLPQRGSPRPPPPRQPEPAQDEPQHTPNPNEEDQFPEDQEIPNVKVRFLIPAIWAVTVSTGIYISFAYFTAKSELETRNPYRLFGGNTNPARNPSYSTYASNGPPTPTEVVTRAWREADPMSKLSLGLIGVNGAVHLSGLVARGAWQHLWHIPATNRNYTLFTSTFVHSGPMHLAVNMYAMYNFLPATGYSKLFRGDTNHMLSFFLSTGVISGLAQHIASTIFKQGRPYSAFISSGGASGALFAVFGAFCMEYPTQGVGIILIPYYIEAQYFLPIVMAFDLVGMIRGFKFVSFGHAAHLSGATIGMAYSYLDGRNKVWRPLVDFWKRRLQGKSVA</sequence>
<dbReference type="Proteomes" id="UP001140513">
    <property type="component" value="Unassembled WGS sequence"/>
</dbReference>
<evidence type="ECO:0000256" key="6">
    <source>
        <dbReference type="ARBA" id="ARBA00023136"/>
    </source>
</evidence>
<evidence type="ECO:0000256" key="2">
    <source>
        <dbReference type="ARBA" id="ARBA00009045"/>
    </source>
</evidence>
<name>A0A9W8XK66_9PLEO</name>
<dbReference type="AlphaFoldDB" id="A0A9W8XK66"/>
<protein>
    <recommendedName>
        <fullName evidence="9">Peptidase S54 rhomboid domain-containing protein</fullName>
    </recommendedName>
</protein>
<feature type="transmembrane region" description="Helical" evidence="8">
    <location>
        <begin position="277"/>
        <end position="295"/>
    </location>
</feature>
<dbReference type="PANTHER" id="PTHR43731:SF14">
    <property type="entry name" value="PRESENILIN-ASSOCIATED RHOMBOID-LIKE PROTEIN, MITOCHONDRIAL"/>
    <property type="match status" value="1"/>
</dbReference>
<dbReference type="PANTHER" id="PTHR43731">
    <property type="entry name" value="RHOMBOID PROTEASE"/>
    <property type="match status" value="1"/>
</dbReference>
<feature type="transmembrane region" description="Helical" evidence="8">
    <location>
        <begin position="246"/>
        <end position="265"/>
    </location>
</feature>
<evidence type="ECO:0000256" key="5">
    <source>
        <dbReference type="ARBA" id="ARBA00022989"/>
    </source>
</evidence>
<dbReference type="GO" id="GO:0016020">
    <property type="term" value="C:membrane"/>
    <property type="evidence" value="ECO:0007669"/>
    <property type="project" value="UniProtKB-SubCell"/>
</dbReference>
<accession>A0A9W8XK66</accession>
<keyword evidence="4" id="KW-0378">Hydrolase</keyword>
<keyword evidence="11" id="KW-1185">Reference proteome</keyword>
<comment type="similarity">
    <text evidence="2">Belongs to the peptidase S54 family.</text>
</comment>
<keyword evidence="6 8" id="KW-0472">Membrane</keyword>
<dbReference type="Pfam" id="PF01694">
    <property type="entry name" value="Rhomboid"/>
    <property type="match status" value="1"/>
</dbReference>
<dbReference type="GeneID" id="80911393"/>
<feature type="transmembrane region" description="Helical" evidence="8">
    <location>
        <begin position="336"/>
        <end position="357"/>
    </location>
</feature>
<dbReference type="OrthoDB" id="10260614at2759"/>
<feature type="transmembrane region" description="Helical" evidence="8">
    <location>
        <begin position="94"/>
        <end position="117"/>
    </location>
</feature>
<gene>
    <name evidence="10" type="ORF">N0V89_007863</name>
</gene>
<dbReference type="SUPFAM" id="SSF144091">
    <property type="entry name" value="Rhomboid-like"/>
    <property type="match status" value="1"/>
</dbReference>
<dbReference type="InterPro" id="IPR035952">
    <property type="entry name" value="Rhomboid-like_sf"/>
</dbReference>
<evidence type="ECO:0000313" key="11">
    <source>
        <dbReference type="Proteomes" id="UP001140513"/>
    </source>
</evidence>
<evidence type="ECO:0000256" key="4">
    <source>
        <dbReference type="ARBA" id="ARBA00022801"/>
    </source>
</evidence>